<dbReference type="AlphaFoldDB" id="A0A124FX93"/>
<evidence type="ECO:0000313" key="2">
    <source>
        <dbReference type="Proteomes" id="UP000053904"/>
    </source>
</evidence>
<dbReference type="EMBL" id="LGGO01000044">
    <property type="protein sequence ID" value="KUK77321.1"/>
    <property type="molecule type" value="Genomic_DNA"/>
</dbReference>
<gene>
    <name evidence="1" type="ORF">XD93_0403</name>
</gene>
<name>A0A124FX93_9BACT</name>
<dbReference type="Proteomes" id="UP000053904">
    <property type="component" value="Unassembled WGS sequence"/>
</dbReference>
<reference evidence="2" key="1">
    <citation type="journal article" date="2015" name="MBio">
        <title>Genome-Resolved Metagenomic Analysis Reveals Roles for Candidate Phyla and Other Microbial Community Members in Biogeochemical Transformations in Oil Reservoirs.</title>
        <authorList>
            <person name="Hu P."/>
            <person name="Tom L."/>
            <person name="Singh A."/>
            <person name="Thomas B.C."/>
            <person name="Baker B.J."/>
            <person name="Piceno Y.M."/>
            <person name="Andersen G.L."/>
            <person name="Banfield J.F."/>
        </authorList>
    </citation>
    <scope>NUCLEOTIDE SEQUENCE [LARGE SCALE GENOMIC DNA]</scope>
</reference>
<protein>
    <submittedName>
        <fullName evidence="1">Uncharacterized protein</fullName>
    </submittedName>
</protein>
<organism evidence="1 2">
    <name type="scientific">candidate division WS6 bacterium 34_10</name>
    <dbReference type="NCBI Taxonomy" id="1641389"/>
    <lineage>
        <taxon>Bacteria</taxon>
        <taxon>Candidatus Dojkabacteria</taxon>
    </lineage>
</organism>
<evidence type="ECO:0000313" key="1">
    <source>
        <dbReference type="EMBL" id="KUK77321.1"/>
    </source>
</evidence>
<accession>A0A124FX93</accession>
<comment type="caution">
    <text evidence="1">The sequence shown here is derived from an EMBL/GenBank/DDBJ whole genome shotgun (WGS) entry which is preliminary data.</text>
</comment>
<proteinExistence type="predicted"/>
<sequence length="140" mass="16813">MVEQDNRDNPIIPGEIKEHELDWDQEHFESFLDIENVEFSDWSNHPENLYLSPLVTILDKENIFEIDKTIDNKIVTNKVFAYLIKYSEDTNEDRLVLINWQARKGKVVTYSVNPEEAADFCERYWDNERALFKERRELDK</sequence>